<dbReference type="InterPro" id="IPR006707">
    <property type="entry name" value="T7SS_EccD"/>
</dbReference>
<feature type="transmembrane region" description="Helical" evidence="7">
    <location>
        <begin position="375"/>
        <end position="392"/>
    </location>
</feature>
<evidence type="ECO:0000313" key="10">
    <source>
        <dbReference type="Proteomes" id="UP001206639"/>
    </source>
</evidence>
<feature type="transmembrane region" description="Helical" evidence="7">
    <location>
        <begin position="219"/>
        <end position="239"/>
    </location>
</feature>
<evidence type="ECO:0000256" key="5">
    <source>
        <dbReference type="ARBA" id="ARBA00022989"/>
    </source>
</evidence>
<dbReference type="Gene3D" id="3.10.20.90">
    <property type="entry name" value="Phosphatidylinositol 3-kinase Catalytic Subunit, Chain A, domain 1"/>
    <property type="match status" value="1"/>
</dbReference>
<feature type="transmembrane region" description="Helical" evidence="7">
    <location>
        <begin position="462"/>
        <end position="482"/>
    </location>
</feature>
<feature type="transmembrane region" description="Helical" evidence="7">
    <location>
        <begin position="193"/>
        <end position="213"/>
    </location>
</feature>
<comment type="caution">
    <text evidence="9">The sequence shown here is derived from an EMBL/GenBank/DDBJ whole genome shotgun (WGS) entry which is preliminary data.</text>
</comment>
<proteinExistence type="inferred from homology"/>
<feature type="transmembrane region" description="Helical" evidence="7">
    <location>
        <begin position="350"/>
        <end position="369"/>
    </location>
</feature>
<dbReference type="PIRSF" id="PIRSF017804">
    <property type="entry name" value="Secretion_EccD1"/>
    <property type="match status" value="1"/>
</dbReference>
<evidence type="ECO:0000259" key="8">
    <source>
        <dbReference type="Pfam" id="PF19053"/>
    </source>
</evidence>
<dbReference type="Proteomes" id="UP001206639">
    <property type="component" value="Unassembled WGS sequence"/>
</dbReference>
<dbReference type="EMBL" id="JAODWD010000003">
    <property type="protein sequence ID" value="MCT7659687.1"/>
    <property type="molecule type" value="Genomic_DNA"/>
</dbReference>
<feature type="transmembrane region" description="Helical" evidence="7">
    <location>
        <begin position="430"/>
        <end position="450"/>
    </location>
</feature>
<name>A0ABT2MBP0_9MYCO</name>
<evidence type="ECO:0000256" key="7">
    <source>
        <dbReference type="SAM" id="Phobius"/>
    </source>
</evidence>
<evidence type="ECO:0000256" key="1">
    <source>
        <dbReference type="ARBA" id="ARBA00004651"/>
    </source>
</evidence>
<comment type="subcellular location">
    <subcellularLocation>
        <location evidence="1">Cell membrane</location>
        <topology evidence="1">Multi-pass membrane protein</topology>
    </subcellularLocation>
</comment>
<evidence type="ECO:0000313" key="9">
    <source>
        <dbReference type="EMBL" id="MCT7659687.1"/>
    </source>
</evidence>
<feature type="domain" description="EccD-like transmembrane" evidence="8">
    <location>
        <begin position="143"/>
        <end position="491"/>
    </location>
</feature>
<keyword evidence="10" id="KW-1185">Reference proteome</keyword>
<dbReference type="InterPro" id="IPR024962">
    <property type="entry name" value="YukD-like"/>
</dbReference>
<dbReference type="Pfam" id="PF08817">
    <property type="entry name" value="YukD"/>
    <property type="match status" value="1"/>
</dbReference>
<keyword evidence="3" id="KW-1003">Cell membrane</keyword>
<keyword evidence="5 7" id="KW-1133">Transmembrane helix</keyword>
<dbReference type="RefSeq" id="WP_260993717.1">
    <property type="nucleotide sequence ID" value="NZ_JAODWD010000003.1"/>
</dbReference>
<dbReference type="NCBIfam" id="TIGR03920">
    <property type="entry name" value="T7SS_EccD"/>
    <property type="match status" value="1"/>
</dbReference>
<evidence type="ECO:0000256" key="2">
    <source>
        <dbReference type="ARBA" id="ARBA00006162"/>
    </source>
</evidence>
<sequence length="493" mass="51956">MTLPPSLSDLDPDSESEHELSRLTLVVGSLKIDVGLPAEVSIAEYVDDVIDIANEQLAMRNPVGGQVIDASANKWTLARLNGEPIEPHRSLSEAGVYDGDLIMVREVAQPVSPLLFDDVDDGPPELQGVRSWLVREATPLTSFGVGLGATTTLASLVPRWAADPVVPAAVLGLGLAGVALACALAFRPTAAAHSAWVTTVALPLVFAGSLFVVPDGFGVTSLPMAFALVALSSLVVLLISSSGRALHTAVIAGCTFGGVGATALLLWQPPPRTVGAIMATIAVIVVYLAPRVTIALSKLPIPRVPTAGEPLDDIETQGGTTVEGVNAIGKQIIPTEEGLIRRVRRANEHLTGILVGAAFACIAGSYLALDVSNGFFWQGTAFAVVVATVLCLRGRGHHDLVQSAVLIGSGLTIAIVVIVKTAVYVEDWQIRSLVGLAVLTALVVACGLVAPRREFSPVARRWVEIGEYVAIGLMFPLCFWIIRLYAFFRELRI</sequence>
<organism evidence="9 10">
    <name type="scientific">Mycobacterium deserti</name>
    <dbReference type="NCBI Taxonomy" id="2978347"/>
    <lineage>
        <taxon>Bacteria</taxon>
        <taxon>Bacillati</taxon>
        <taxon>Actinomycetota</taxon>
        <taxon>Actinomycetes</taxon>
        <taxon>Mycobacteriales</taxon>
        <taxon>Mycobacteriaceae</taxon>
        <taxon>Mycobacterium</taxon>
    </lineage>
</organism>
<feature type="transmembrane region" description="Helical" evidence="7">
    <location>
        <begin position="273"/>
        <end position="290"/>
    </location>
</feature>
<protein>
    <submittedName>
        <fullName evidence="9">Type VII secretion integral membrane protein EccD</fullName>
    </submittedName>
</protein>
<evidence type="ECO:0000256" key="3">
    <source>
        <dbReference type="ARBA" id="ARBA00022475"/>
    </source>
</evidence>
<comment type="similarity">
    <text evidence="2">Belongs to the EccD/Snm4 family.</text>
</comment>
<keyword evidence="4 7" id="KW-0812">Transmembrane</keyword>
<keyword evidence="6 7" id="KW-0472">Membrane</keyword>
<feature type="transmembrane region" description="Helical" evidence="7">
    <location>
        <begin position="166"/>
        <end position="186"/>
    </location>
</feature>
<evidence type="ECO:0000256" key="4">
    <source>
        <dbReference type="ARBA" id="ARBA00022692"/>
    </source>
</evidence>
<dbReference type="Pfam" id="PF19053">
    <property type="entry name" value="EccD"/>
    <property type="match status" value="1"/>
</dbReference>
<reference evidence="10" key="1">
    <citation type="submission" date="2023-07" db="EMBL/GenBank/DDBJ databases">
        <authorList>
            <person name="Deng Y."/>
            <person name="Zhang Y.-Q."/>
        </authorList>
    </citation>
    <scope>NUCLEOTIDE SEQUENCE [LARGE SCALE GENOMIC DNA]</scope>
    <source>
        <strain evidence="10">CPCC 205710</strain>
    </source>
</reference>
<gene>
    <name evidence="9" type="primary">eccD</name>
    <name evidence="9" type="ORF">N4S67_14785</name>
</gene>
<evidence type="ECO:0000256" key="6">
    <source>
        <dbReference type="ARBA" id="ARBA00023136"/>
    </source>
</evidence>
<feature type="transmembrane region" description="Helical" evidence="7">
    <location>
        <begin position="246"/>
        <end position="267"/>
    </location>
</feature>
<feature type="transmembrane region" description="Helical" evidence="7">
    <location>
        <begin position="404"/>
        <end position="424"/>
    </location>
</feature>
<accession>A0ABT2MBP0</accession>
<dbReference type="InterPro" id="IPR044049">
    <property type="entry name" value="EccD_transm"/>
</dbReference>